<comment type="caution">
    <text evidence="1">The sequence shown here is derived from an EMBL/GenBank/DDBJ whole genome shotgun (WGS) entry which is preliminary data.</text>
</comment>
<reference evidence="1 2" key="1">
    <citation type="journal article" date="2016" name="Nat. Commun.">
        <title>Thousands of microbial genomes shed light on interconnected biogeochemical processes in an aquifer system.</title>
        <authorList>
            <person name="Anantharaman K."/>
            <person name="Brown C.T."/>
            <person name="Hug L.A."/>
            <person name="Sharon I."/>
            <person name="Castelle C.J."/>
            <person name="Probst A.J."/>
            <person name="Thomas B.C."/>
            <person name="Singh A."/>
            <person name="Wilkins M.J."/>
            <person name="Karaoz U."/>
            <person name="Brodie E.L."/>
            <person name="Williams K.H."/>
            <person name="Hubbard S.S."/>
            <person name="Banfield J.F."/>
        </authorList>
    </citation>
    <scope>NUCLEOTIDE SEQUENCE [LARGE SCALE GENOMIC DNA]</scope>
</reference>
<gene>
    <name evidence="1" type="ORF">A3A05_00920</name>
</gene>
<dbReference type="EMBL" id="MFUY01000016">
    <property type="protein sequence ID" value="OGI86037.1"/>
    <property type="molecule type" value="Genomic_DNA"/>
</dbReference>
<organism evidence="1 2">
    <name type="scientific">Candidatus Nomurabacteria bacterium RIFCSPLOWO2_01_FULL_41_12</name>
    <dbReference type="NCBI Taxonomy" id="1801774"/>
    <lineage>
        <taxon>Bacteria</taxon>
        <taxon>Candidatus Nomuraibacteriota</taxon>
    </lineage>
</organism>
<dbReference type="Proteomes" id="UP000176187">
    <property type="component" value="Unassembled WGS sequence"/>
</dbReference>
<sequence length="170" mass="19782">MERPFICGGNQYIISPTNTIWLPVSLENLSEEIKVQGYTLYFPSPFHVSLVYVGRIIKQYNIIIPDFVDKIINDFCDFTRTNNIKFLHYNNEYKFVSRDGFKTVVVMCEVSNLNKFFDFINKKYGLNIKYLPTHVTLYNTLKGEPGIYLMDSDDIKNFTVPIPNPIGRSL</sequence>
<evidence type="ECO:0000313" key="1">
    <source>
        <dbReference type="EMBL" id="OGI86037.1"/>
    </source>
</evidence>
<proteinExistence type="predicted"/>
<dbReference type="STRING" id="1801774.A3A05_00920"/>
<protein>
    <submittedName>
        <fullName evidence="1">Uncharacterized protein</fullName>
    </submittedName>
</protein>
<accession>A0A1F6WVX9</accession>
<name>A0A1F6WVX9_9BACT</name>
<evidence type="ECO:0000313" key="2">
    <source>
        <dbReference type="Proteomes" id="UP000176187"/>
    </source>
</evidence>
<dbReference type="AlphaFoldDB" id="A0A1F6WVX9"/>